<dbReference type="Pfam" id="PF02502">
    <property type="entry name" value="LacAB_rpiB"/>
    <property type="match status" value="1"/>
</dbReference>
<proteinExistence type="inferred from homology"/>
<name>A0ABV6YSW2_UNCC1</name>
<keyword evidence="2 3" id="KW-0413">Isomerase</keyword>
<sequence>MKLALGADHAGFRLKEHLKKCLEPAHHVFDVGTHSEKSCDYPIFAHKVCQLILSGQAHKGILICGTGIGMSIVGNRYSKLRTALCHNEFTAERARLHNDAQIIALGAEIIDPVMALKMIEIFLNTKFDGEDKVNQRHLKRLQLINSVTENS</sequence>
<dbReference type="PANTHER" id="PTHR43732">
    <property type="entry name" value="RIBOSE 5-PHOSPHATE ISOMERASE-RELATED"/>
    <property type="match status" value="1"/>
</dbReference>
<protein>
    <submittedName>
        <fullName evidence="3">Ribose 5-phosphate isomerase B</fullName>
        <ecNumber evidence="3">5.3.1.6</ecNumber>
    </submittedName>
</protein>
<dbReference type="NCBIfam" id="NF004051">
    <property type="entry name" value="PRK05571.1"/>
    <property type="match status" value="1"/>
</dbReference>
<dbReference type="InterPro" id="IPR004785">
    <property type="entry name" value="RpiB"/>
</dbReference>
<organism evidence="3 4">
    <name type="scientific">candidate division CSSED10-310 bacterium</name>
    <dbReference type="NCBI Taxonomy" id="2855610"/>
    <lineage>
        <taxon>Bacteria</taxon>
        <taxon>Bacteria division CSSED10-310</taxon>
    </lineage>
</organism>
<evidence type="ECO:0000313" key="3">
    <source>
        <dbReference type="EMBL" id="MFC1849193.1"/>
    </source>
</evidence>
<comment type="caution">
    <text evidence="3">The sequence shown here is derived from an EMBL/GenBank/DDBJ whole genome shotgun (WGS) entry which is preliminary data.</text>
</comment>
<evidence type="ECO:0000313" key="4">
    <source>
        <dbReference type="Proteomes" id="UP001594351"/>
    </source>
</evidence>
<dbReference type="EMBL" id="JBHPBY010000025">
    <property type="protein sequence ID" value="MFC1849193.1"/>
    <property type="molecule type" value="Genomic_DNA"/>
</dbReference>
<comment type="similarity">
    <text evidence="1">Belongs to the LacAB/RpiB family.</text>
</comment>
<dbReference type="Proteomes" id="UP001594351">
    <property type="component" value="Unassembled WGS sequence"/>
</dbReference>
<dbReference type="SUPFAM" id="SSF89623">
    <property type="entry name" value="Ribose/Galactose isomerase RpiB/AlsB"/>
    <property type="match status" value="1"/>
</dbReference>
<dbReference type="Gene3D" id="3.40.1400.10">
    <property type="entry name" value="Sugar-phosphate isomerase, RpiB/LacA/LacB"/>
    <property type="match status" value="1"/>
</dbReference>
<dbReference type="EC" id="5.3.1.6" evidence="3"/>
<dbReference type="InterPro" id="IPR036569">
    <property type="entry name" value="RpiB_LacA_LacB_sf"/>
</dbReference>
<dbReference type="GO" id="GO:0004751">
    <property type="term" value="F:ribose-5-phosphate isomerase activity"/>
    <property type="evidence" value="ECO:0007669"/>
    <property type="project" value="UniProtKB-EC"/>
</dbReference>
<accession>A0ABV6YSW2</accession>
<evidence type="ECO:0000256" key="1">
    <source>
        <dbReference type="ARBA" id="ARBA00008754"/>
    </source>
</evidence>
<evidence type="ECO:0000256" key="2">
    <source>
        <dbReference type="ARBA" id="ARBA00023235"/>
    </source>
</evidence>
<keyword evidence="4" id="KW-1185">Reference proteome</keyword>
<dbReference type="PANTHER" id="PTHR43732:SF1">
    <property type="entry name" value="RIBOSE 5-PHOSPHATE ISOMERASE"/>
    <property type="match status" value="1"/>
</dbReference>
<dbReference type="NCBIfam" id="TIGR01120">
    <property type="entry name" value="rpiB"/>
    <property type="match status" value="1"/>
</dbReference>
<gene>
    <name evidence="3" type="primary">rpiB</name>
    <name evidence="3" type="ORF">ACFL27_03190</name>
</gene>
<dbReference type="InterPro" id="IPR003500">
    <property type="entry name" value="RpiB_LacA_LacB"/>
</dbReference>
<reference evidence="3 4" key="1">
    <citation type="submission" date="2024-09" db="EMBL/GenBank/DDBJ databases">
        <title>Laminarin stimulates single cell rates of sulfate reduction while oxygen inhibits transcriptomic activity in coastal marine sediment.</title>
        <authorList>
            <person name="Lindsay M."/>
            <person name="Orcutt B."/>
            <person name="Emerson D."/>
            <person name="Stepanauskas R."/>
            <person name="D'Angelo T."/>
        </authorList>
    </citation>
    <scope>NUCLEOTIDE SEQUENCE [LARGE SCALE GENOMIC DNA]</scope>
    <source>
        <strain evidence="3">SAG AM-311-K15</strain>
    </source>
</reference>
<dbReference type="NCBIfam" id="TIGR00689">
    <property type="entry name" value="rpiB_lacA_lacB"/>
    <property type="match status" value="1"/>
</dbReference>
<dbReference type="InterPro" id="IPR051812">
    <property type="entry name" value="SPI_LacAB/RpiB"/>
</dbReference>
<dbReference type="PIRSF" id="PIRSF005384">
    <property type="entry name" value="RpiB_LacA_B"/>
    <property type="match status" value="1"/>
</dbReference>